<reference evidence="1" key="1">
    <citation type="submission" date="2015-07" db="EMBL/GenBank/DDBJ databases">
        <title>MeaNS - Measles Nucleotide Surveillance Program.</title>
        <authorList>
            <person name="Tran T."/>
            <person name="Druce J."/>
        </authorList>
    </citation>
    <scope>NUCLEOTIDE SEQUENCE</scope>
    <source>
        <strain evidence="1">UCB-OBI-ISO-001</strain>
        <tissue evidence="1">Gonad</tissue>
    </source>
</reference>
<dbReference type="AlphaFoldDB" id="A0A0L8H8W1"/>
<name>A0A0L8H8W1_OCTBM</name>
<organism evidence="1">
    <name type="scientific">Octopus bimaculoides</name>
    <name type="common">California two-spotted octopus</name>
    <dbReference type="NCBI Taxonomy" id="37653"/>
    <lineage>
        <taxon>Eukaryota</taxon>
        <taxon>Metazoa</taxon>
        <taxon>Spiralia</taxon>
        <taxon>Lophotrochozoa</taxon>
        <taxon>Mollusca</taxon>
        <taxon>Cephalopoda</taxon>
        <taxon>Coleoidea</taxon>
        <taxon>Octopodiformes</taxon>
        <taxon>Octopoda</taxon>
        <taxon>Incirrata</taxon>
        <taxon>Octopodidae</taxon>
        <taxon>Octopus</taxon>
    </lineage>
</organism>
<evidence type="ECO:0000313" key="1">
    <source>
        <dbReference type="EMBL" id="KOF85723.1"/>
    </source>
</evidence>
<dbReference type="EMBL" id="KQ418832">
    <property type="protein sequence ID" value="KOF85723.1"/>
    <property type="molecule type" value="Genomic_DNA"/>
</dbReference>
<protein>
    <submittedName>
        <fullName evidence="1">Uncharacterized protein</fullName>
    </submittedName>
</protein>
<accession>A0A0L8H8W1</accession>
<proteinExistence type="predicted"/>
<sequence>MLSVHHLLSKFRQAFDLLSYFLYSCRFSFLQKLPVSRPPPDKGQKKKYIILFIIVSSANKNKR</sequence>
<gene>
    <name evidence="1" type="ORF">OCBIM_22019897mg</name>
</gene>